<keyword evidence="3" id="KW-1185">Reference proteome</keyword>
<evidence type="ECO:0000313" key="3">
    <source>
        <dbReference type="Proteomes" id="UP000635606"/>
    </source>
</evidence>
<comment type="caution">
    <text evidence="2">The sequence shown here is derived from an EMBL/GenBank/DDBJ whole genome shotgun (WGS) entry which is preliminary data.</text>
</comment>
<dbReference type="InterPro" id="IPR019953">
    <property type="entry name" value="OHR"/>
</dbReference>
<accession>A0A8J3ZP43</accession>
<proteinExistence type="inferred from homology"/>
<dbReference type="NCBIfam" id="TIGR03561">
    <property type="entry name" value="organ_hyd_perox"/>
    <property type="match status" value="1"/>
</dbReference>
<dbReference type="AlphaFoldDB" id="A0A8J3ZP43"/>
<dbReference type="PANTHER" id="PTHR33797">
    <property type="entry name" value="ORGANIC HYDROPEROXIDE RESISTANCE PROTEIN-LIKE"/>
    <property type="match status" value="1"/>
</dbReference>
<dbReference type="Gene3D" id="2.20.25.10">
    <property type="match status" value="1"/>
</dbReference>
<dbReference type="Gene3D" id="3.30.300.20">
    <property type="match status" value="1"/>
</dbReference>
<dbReference type="EMBL" id="BOPH01000024">
    <property type="protein sequence ID" value="GIJ67364.1"/>
    <property type="molecule type" value="Genomic_DNA"/>
</dbReference>
<dbReference type="InterPro" id="IPR003718">
    <property type="entry name" value="OsmC/Ohr_fam"/>
</dbReference>
<dbReference type="Pfam" id="PF02566">
    <property type="entry name" value="OsmC"/>
    <property type="match status" value="1"/>
</dbReference>
<dbReference type="RefSeq" id="WP_203927313.1">
    <property type="nucleotide sequence ID" value="NZ_BOPH01000024.1"/>
</dbReference>
<dbReference type="SUPFAM" id="SSF82784">
    <property type="entry name" value="OsmC-like"/>
    <property type="match status" value="1"/>
</dbReference>
<evidence type="ECO:0000256" key="1">
    <source>
        <dbReference type="ARBA" id="ARBA00007378"/>
    </source>
</evidence>
<dbReference type="PANTHER" id="PTHR33797:SF2">
    <property type="entry name" value="ORGANIC HYDROPEROXIDE RESISTANCE PROTEIN-LIKE"/>
    <property type="match status" value="1"/>
</dbReference>
<gene>
    <name evidence="2" type="ORF">Voc01_022810</name>
</gene>
<comment type="similarity">
    <text evidence="1">Belongs to the OsmC/Ohr family.</text>
</comment>
<evidence type="ECO:0000313" key="2">
    <source>
        <dbReference type="EMBL" id="GIJ67364.1"/>
    </source>
</evidence>
<dbReference type="InterPro" id="IPR036102">
    <property type="entry name" value="OsmC/Ohrsf"/>
</dbReference>
<dbReference type="GO" id="GO:0006979">
    <property type="term" value="P:response to oxidative stress"/>
    <property type="evidence" value="ECO:0007669"/>
    <property type="project" value="InterPro"/>
</dbReference>
<dbReference type="Proteomes" id="UP000635606">
    <property type="component" value="Unassembled WGS sequence"/>
</dbReference>
<protein>
    <submittedName>
        <fullName evidence="2">Putative organic hydroperoxide resistance protein/OsmC-like protein</fullName>
    </submittedName>
</protein>
<dbReference type="InterPro" id="IPR015946">
    <property type="entry name" value="KH_dom-like_a/b"/>
</dbReference>
<reference evidence="2" key="1">
    <citation type="submission" date="2021-01" db="EMBL/GenBank/DDBJ databases">
        <title>Whole genome shotgun sequence of Virgisporangium ochraceum NBRC 16418.</title>
        <authorList>
            <person name="Komaki H."/>
            <person name="Tamura T."/>
        </authorList>
    </citation>
    <scope>NUCLEOTIDE SEQUENCE</scope>
    <source>
        <strain evidence="2">NBRC 16418</strain>
    </source>
</reference>
<name>A0A8J3ZP43_9ACTN</name>
<organism evidence="2 3">
    <name type="scientific">Virgisporangium ochraceum</name>
    <dbReference type="NCBI Taxonomy" id="65505"/>
    <lineage>
        <taxon>Bacteria</taxon>
        <taxon>Bacillati</taxon>
        <taxon>Actinomycetota</taxon>
        <taxon>Actinomycetes</taxon>
        <taxon>Micromonosporales</taxon>
        <taxon>Micromonosporaceae</taxon>
        <taxon>Virgisporangium</taxon>
    </lineage>
</organism>
<sequence>MKVLYTAEVTATGDGRNGHVTSTDKLIDVDVARPVEMGGTGGATNPEQLFAAGYSTCFHSALRRVAQLAGVDVTGSQVTARVGIGAIGEGRFGLTAALDIALPAVPRDQGEELVRKAHQVCPYSNATRGNIDVTVTLVDSAEVTP</sequence>